<protein>
    <submittedName>
        <fullName evidence="2">Uncharacterized protein</fullName>
    </submittedName>
</protein>
<dbReference type="AlphaFoldDB" id="A0A9X1NHT3"/>
<feature type="transmembrane region" description="Helical" evidence="1">
    <location>
        <begin position="20"/>
        <end position="41"/>
    </location>
</feature>
<accession>A0A9X1NHT3</accession>
<keyword evidence="1" id="KW-1133">Transmembrane helix</keyword>
<feature type="transmembrane region" description="Helical" evidence="1">
    <location>
        <begin position="162"/>
        <end position="182"/>
    </location>
</feature>
<reference evidence="2" key="1">
    <citation type="submission" date="2021-11" db="EMBL/GenBank/DDBJ databases">
        <title>Streptomyces corallinus and Kineosporia corallina sp. nov., two new coral-derived marine actinobacteria.</title>
        <authorList>
            <person name="Buangrab K."/>
            <person name="Sutthacheep M."/>
            <person name="Yeemin T."/>
            <person name="Harunari E."/>
            <person name="Igarashi Y."/>
            <person name="Sripreechasak P."/>
            <person name="Kanchanasin P."/>
            <person name="Tanasupawat S."/>
            <person name="Phongsopitanun W."/>
        </authorList>
    </citation>
    <scope>NUCLEOTIDE SEQUENCE</scope>
    <source>
        <strain evidence="2">JCM 31032</strain>
    </source>
</reference>
<feature type="transmembrane region" description="Helical" evidence="1">
    <location>
        <begin position="85"/>
        <end position="103"/>
    </location>
</feature>
<comment type="caution">
    <text evidence="2">The sequence shown here is derived from an EMBL/GenBank/DDBJ whole genome shotgun (WGS) entry which is preliminary data.</text>
</comment>
<evidence type="ECO:0000313" key="3">
    <source>
        <dbReference type="Proteomes" id="UP001138997"/>
    </source>
</evidence>
<evidence type="ECO:0000313" key="2">
    <source>
        <dbReference type="EMBL" id="MCD5314300.1"/>
    </source>
</evidence>
<name>A0A9X1NHT3_9ACTN</name>
<keyword evidence="3" id="KW-1185">Reference proteome</keyword>
<dbReference type="Proteomes" id="UP001138997">
    <property type="component" value="Unassembled WGS sequence"/>
</dbReference>
<keyword evidence="1" id="KW-0472">Membrane</keyword>
<sequence>MSTTAPQLTTSLSQHFVLRLAIATAMTAFSGGTTTACMFIAMGENDGNPVRSAFGVVPALLVLVTVLWWLVAAHSRQLRTPSNRQFAMVALAGAAVALISQVWSELRLAEGGFTMHNIGILMLLMIIGSFLALVPAAICLVVLAGAVLGMRSAGRRIGTRNVQVLATLLAMVVTAGYTLLLVRALPGYSPNELLLITGLSTLLAGACAAIAVRWSLSYRRV</sequence>
<evidence type="ECO:0000256" key="1">
    <source>
        <dbReference type="SAM" id="Phobius"/>
    </source>
</evidence>
<feature type="transmembrane region" description="Helical" evidence="1">
    <location>
        <begin position="53"/>
        <end position="73"/>
    </location>
</feature>
<feature type="transmembrane region" description="Helical" evidence="1">
    <location>
        <begin position="123"/>
        <end position="150"/>
    </location>
</feature>
<dbReference type="RefSeq" id="WP_231446698.1">
    <property type="nucleotide sequence ID" value="NZ_JAJOMB010000015.1"/>
</dbReference>
<feature type="transmembrane region" description="Helical" evidence="1">
    <location>
        <begin position="194"/>
        <end position="216"/>
    </location>
</feature>
<dbReference type="EMBL" id="JAJOMB010000015">
    <property type="protein sequence ID" value="MCD5314300.1"/>
    <property type="molecule type" value="Genomic_DNA"/>
</dbReference>
<keyword evidence="1" id="KW-0812">Transmembrane</keyword>
<proteinExistence type="predicted"/>
<organism evidence="2 3">
    <name type="scientific">Kineosporia babensis</name>
    <dbReference type="NCBI Taxonomy" id="499548"/>
    <lineage>
        <taxon>Bacteria</taxon>
        <taxon>Bacillati</taxon>
        <taxon>Actinomycetota</taxon>
        <taxon>Actinomycetes</taxon>
        <taxon>Kineosporiales</taxon>
        <taxon>Kineosporiaceae</taxon>
        <taxon>Kineosporia</taxon>
    </lineage>
</organism>
<gene>
    <name evidence="2" type="ORF">LR394_25660</name>
</gene>